<dbReference type="EMBL" id="JAESWB010000134">
    <property type="protein sequence ID" value="MBL4952186.1"/>
    <property type="molecule type" value="Genomic_DNA"/>
</dbReference>
<comment type="caution">
    <text evidence="2">The sequence shown here is derived from an EMBL/GenBank/DDBJ whole genome shotgun (WGS) entry which is preliminary data.</text>
</comment>
<organism evidence="2 3">
    <name type="scientific">Neobacillus paridis</name>
    <dbReference type="NCBI Taxonomy" id="2803862"/>
    <lineage>
        <taxon>Bacteria</taxon>
        <taxon>Bacillati</taxon>
        <taxon>Bacillota</taxon>
        <taxon>Bacilli</taxon>
        <taxon>Bacillales</taxon>
        <taxon>Bacillaceae</taxon>
        <taxon>Neobacillus</taxon>
    </lineage>
</organism>
<name>A0ABS1TLJ1_9BACI</name>
<evidence type="ECO:0000313" key="3">
    <source>
        <dbReference type="Proteomes" id="UP000623967"/>
    </source>
</evidence>
<evidence type="ECO:0000313" key="2">
    <source>
        <dbReference type="EMBL" id="MBL4952186.1"/>
    </source>
</evidence>
<keyword evidence="3" id="KW-1185">Reference proteome</keyword>
<feature type="region of interest" description="Disordered" evidence="1">
    <location>
        <begin position="46"/>
        <end position="69"/>
    </location>
</feature>
<proteinExistence type="predicted"/>
<reference evidence="2 3" key="1">
    <citation type="submission" date="2021-01" db="EMBL/GenBank/DDBJ databases">
        <title>Genome public.</title>
        <authorList>
            <person name="Liu C."/>
            <person name="Sun Q."/>
        </authorList>
    </citation>
    <scope>NUCLEOTIDE SEQUENCE [LARGE SCALE GENOMIC DNA]</scope>
    <source>
        <strain evidence="2 3">YIM B02564</strain>
    </source>
</reference>
<dbReference type="Proteomes" id="UP000623967">
    <property type="component" value="Unassembled WGS sequence"/>
</dbReference>
<accession>A0ABS1TLJ1</accession>
<sequence>MILKIIVLLAGLGMLLATFLWLEEQKRQKQLEEKLKTFFMQKHISAQNMPHEYPKDQQPSEQPKRKSMKVPTLNQMLDTFDQPEVLAMQESGFSSFERKMNGDIVTFPSRHFFHPKDPVYNQFLMDASDDFQGQYH</sequence>
<dbReference type="RefSeq" id="WP_202653464.1">
    <property type="nucleotide sequence ID" value="NZ_JAESWB010000134.1"/>
</dbReference>
<protein>
    <submittedName>
        <fullName evidence="2">Uncharacterized protein</fullName>
    </submittedName>
</protein>
<evidence type="ECO:0000256" key="1">
    <source>
        <dbReference type="SAM" id="MobiDB-lite"/>
    </source>
</evidence>
<gene>
    <name evidence="2" type="ORF">JK635_08165</name>
</gene>